<dbReference type="SUPFAM" id="SSF111369">
    <property type="entry name" value="HlyD-like secretion proteins"/>
    <property type="match status" value="1"/>
</dbReference>
<dbReference type="GO" id="GO:0015679">
    <property type="term" value="P:plasma membrane copper ion transport"/>
    <property type="evidence" value="ECO:0007669"/>
    <property type="project" value="TreeGrafter"/>
</dbReference>
<dbReference type="PANTHER" id="PTHR30097">
    <property type="entry name" value="CATION EFFLUX SYSTEM PROTEIN CUSB"/>
    <property type="match status" value="1"/>
</dbReference>
<dbReference type="Pfam" id="PF25954">
    <property type="entry name" value="Beta-barrel_RND_2"/>
    <property type="match status" value="1"/>
</dbReference>
<evidence type="ECO:0000256" key="2">
    <source>
        <dbReference type="ARBA" id="ARBA00022448"/>
    </source>
</evidence>
<dbReference type="InterPro" id="IPR009078">
    <property type="entry name" value="Ferritin-like_SF"/>
</dbReference>
<dbReference type="InterPro" id="IPR007029">
    <property type="entry name" value="YHS_dom"/>
</dbReference>
<dbReference type="InterPro" id="IPR058647">
    <property type="entry name" value="BSH_CzcB-like"/>
</dbReference>
<gene>
    <name evidence="5" type="ordered locus">Sfum_2247</name>
</gene>
<dbReference type="GO" id="GO:0030288">
    <property type="term" value="C:outer membrane-bounded periplasmic space"/>
    <property type="evidence" value="ECO:0007669"/>
    <property type="project" value="TreeGrafter"/>
</dbReference>
<dbReference type="InterPro" id="IPR058649">
    <property type="entry name" value="CzcB_C"/>
</dbReference>
<dbReference type="KEGG" id="sfu:Sfum_2247"/>
<dbReference type="InterPro" id="IPR051909">
    <property type="entry name" value="MFP_Cation_Efflux"/>
</dbReference>
<dbReference type="SMART" id="SM00746">
    <property type="entry name" value="TRASH"/>
    <property type="match status" value="4"/>
</dbReference>
<keyword evidence="6" id="KW-1185">Reference proteome</keyword>
<feature type="domain" description="TRASH" evidence="4">
    <location>
        <begin position="688"/>
        <end position="729"/>
    </location>
</feature>
<dbReference type="HOGENOM" id="CLU_376392_0_0_7"/>
<accession>A0LKH7</accession>
<evidence type="ECO:0000259" key="4">
    <source>
        <dbReference type="SMART" id="SM00746"/>
    </source>
</evidence>
<dbReference type="RefSeq" id="WP_011699098.1">
    <property type="nucleotide sequence ID" value="NC_008554.1"/>
</dbReference>
<dbReference type="GO" id="GO:0016491">
    <property type="term" value="F:oxidoreductase activity"/>
    <property type="evidence" value="ECO:0007669"/>
    <property type="project" value="InterPro"/>
</dbReference>
<dbReference type="Gene3D" id="2.40.30.170">
    <property type="match status" value="1"/>
</dbReference>
<dbReference type="AlphaFoldDB" id="A0LKH7"/>
<feature type="domain" description="TRASH" evidence="4">
    <location>
        <begin position="427"/>
        <end position="468"/>
    </location>
</feature>
<sequence length="737" mass="78980" precursor="true">MRQRTFLILVAILVPVAFIAGWYASRGSGGTGGAGDRKLLYYVDPMNPSFRSPEPGTAPCGMPLEPVYAGGATPGGVGTTPPGAVTVRADRLQLIGVAREAVRSGTLRHTLRLVGTVAPDETRLFRVTAATAGRIREMGAATTGSLVNKGEILGSYYSGELLVPQQNFLRMFETYQNVQKGGTNPYDNFQGGGQLATYVRNVDVARQALLNLGMTAEQVEEVAATRQPAYLVQIRAPAAGIVTSRNVSLGQSFDARADLFTIADLSLVWVLADAFEGQEEHFKAGTRAIVMQPGAGRRFAAVVSGVPPRFEAATRTLKVRLDVVNPGLLLRPDMLVDVELPVEIGPGLFVPKGAVIDSGTRRIVFVEQGEGVFVPRTVRAGRRLGERVEIVGGLMEGETIVTAGNFLLDSESRMRAAGAAVAGMALDPICGMEVDETRARANGLVSEYGGTTWFFCAPVCKQEFDSDPKAAAAKAEGVKEVAAQERQPANGIGTKAFHMEDPVCGMDVDPDEASRAGLISTFQGAPFVFCSPECKQEFDKDPRGVLSRPAGERSMPPAVSAPHEDGQHGMPPSMQEKTPPPAPQPEQMPMRAPARGDDESHGAASAEPMRMQVDPVCGMRVDSLKARAKGLVSEYGGKTWFFCARVCKKAFDRDPQAVAAKAQGVKESAEQERRLPNAHESMASRMEDPVCGMEVDPVEAREQGLLSEHAGKTWFFCAPECKQAFDADPTVYPQVVR</sequence>
<dbReference type="OrthoDB" id="9806939at2"/>
<organism evidence="5 6">
    <name type="scientific">Syntrophobacter fumaroxidans (strain DSM 10017 / MPOB)</name>
    <dbReference type="NCBI Taxonomy" id="335543"/>
    <lineage>
        <taxon>Bacteria</taxon>
        <taxon>Pseudomonadati</taxon>
        <taxon>Thermodesulfobacteriota</taxon>
        <taxon>Syntrophobacteria</taxon>
        <taxon>Syntrophobacterales</taxon>
        <taxon>Syntrophobacteraceae</taxon>
        <taxon>Syntrophobacter</taxon>
    </lineage>
</organism>
<reference evidence="5 6" key="1">
    <citation type="submission" date="2006-10" db="EMBL/GenBank/DDBJ databases">
        <title>Complete sequence of Syntrophobacter fumaroxidans MPOB.</title>
        <authorList>
            <consortium name="US DOE Joint Genome Institute"/>
            <person name="Copeland A."/>
            <person name="Lucas S."/>
            <person name="Lapidus A."/>
            <person name="Barry K."/>
            <person name="Detter J.C."/>
            <person name="Glavina del Rio T."/>
            <person name="Hammon N."/>
            <person name="Israni S."/>
            <person name="Pitluck S."/>
            <person name="Goltsman E.G."/>
            <person name="Martinez M."/>
            <person name="Schmutz J."/>
            <person name="Larimer F."/>
            <person name="Land M."/>
            <person name="Hauser L."/>
            <person name="Kyrpides N."/>
            <person name="Kim E."/>
            <person name="Boone D.R."/>
            <person name="Brockman F."/>
            <person name="Culley D."/>
            <person name="Ferry J."/>
            <person name="Gunsalus R."/>
            <person name="McInerney M.J."/>
            <person name="Morrison M."/>
            <person name="Plugge C."/>
            <person name="Rohlin L."/>
            <person name="Scholten J."/>
            <person name="Sieber J."/>
            <person name="Stams A.J.M."/>
            <person name="Worm P."/>
            <person name="Henstra A.M."/>
            <person name="Richardson P."/>
        </authorList>
    </citation>
    <scope>NUCLEOTIDE SEQUENCE [LARGE SCALE GENOMIC DNA]</scope>
    <source>
        <strain evidence="6">DSM 10017 / MPOB</strain>
    </source>
</reference>
<dbReference type="SUPFAM" id="SSF47240">
    <property type="entry name" value="Ferritin-like"/>
    <property type="match status" value="2"/>
</dbReference>
<name>A0LKH7_SYNFM</name>
<keyword evidence="2" id="KW-0813">Transport</keyword>
<evidence type="ECO:0000313" key="5">
    <source>
        <dbReference type="EMBL" id="ABK17929.1"/>
    </source>
</evidence>
<dbReference type="Pfam" id="PF25975">
    <property type="entry name" value="CzcB_C"/>
    <property type="match status" value="1"/>
</dbReference>
<evidence type="ECO:0000256" key="3">
    <source>
        <dbReference type="SAM" id="MobiDB-lite"/>
    </source>
</evidence>
<proteinExistence type="inferred from homology"/>
<dbReference type="eggNOG" id="COG3350">
    <property type="taxonomic scope" value="Bacteria"/>
</dbReference>
<feature type="region of interest" description="Disordered" evidence="3">
    <location>
        <begin position="539"/>
        <end position="606"/>
    </location>
</feature>
<feature type="domain" description="TRASH" evidence="4">
    <location>
        <begin position="501"/>
        <end position="542"/>
    </location>
</feature>
<dbReference type="Pfam" id="PF25973">
    <property type="entry name" value="BSH_CzcB"/>
    <property type="match status" value="1"/>
</dbReference>
<dbReference type="STRING" id="335543.Sfum_2247"/>
<dbReference type="GO" id="GO:0060003">
    <property type="term" value="P:copper ion export"/>
    <property type="evidence" value="ECO:0007669"/>
    <property type="project" value="TreeGrafter"/>
</dbReference>
<dbReference type="Gene3D" id="1.10.620.20">
    <property type="entry name" value="Ribonucleotide Reductase, subunit A"/>
    <property type="match status" value="1"/>
</dbReference>
<dbReference type="NCBIfam" id="TIGR01730">
    <property type="entry name" value="RND_mfp"/>
    <property type="match status" value="1"/>
</dbReference>
<dbReference type="GO" id="GO:0016020">
    <property type="term" value="C:membrane"/>
    <property type="evidence" value="ECO:0007669"/>
    <property type="project" value="InterPro"/>
</dbReference>
<feature type="domain" description="TRASH" evidence="4">
    <location>
        <begin position="614"/>
        <end position="655"/>
    </location>
</feature>
<dbReference type="Gene3D" id="2.40.420.20">
    <property type="match status" value="1"/>
</dbReference>
<dbReference type="InterPro" id="IPR011017">
    <property type="entry name" value="TRASH_dom"/>
</dbReference>
<evidence type="ECO:0000256" key="1">
    <source>
        <dbReference type="ARBA" id="ARBA00009477"/>
    </source>
</evidence>
<dbReference type="GO" id="GO:0022857">
    <property type="term" value="F:transmembrane transporter activity"/>
    <property type="evidence" value="ECO:0007669"/>
    <property type="project" value="InterPro"/>
</dbReference>
<evidence type="ECO:0000313" key="6">
    <source>
        <dbReference type="Proteomes" id="UP000001784"/>
    </source>
</evidence>
<dbReference type="InterPro" id="IPR012348">
    <property type="entry name" value="RNR-like"/>
</dbReference>
<dbReference type="InParanoid" id="A0LKH7"/>
<dbReference type="GO" id="GO:0046914">
    <property type="term" value="F:transition metal ion binding"/>
    <property type="evidence" value="ECO:0007669"/>
    <property type="project" value="TreeGrafter"/>
</dbReference>
<comment type="similarity">
    <text evidence="1">Belongs to the membrane fusion protein (MFP) (TC 8.A.1) family.</text>
</comment>
<dbReference type="Pfam" id="PF04945">
    <property type="entry name" value="YHS"/>
    <property type="match status" value="4"/>
</dbReference>
<protein>
    <submittedName>
        <fullName evidence="5">Efflux transporter, RND family, MFP subunit</fullName>
    </submittedName>
</protein>
<dbReference type="FunFam" id="2.40.420.20:FF:000006">
    <property type="entry name" value="RND family efflux transporter MFP subunit"/>
    <property type="match status" value="1"/>
</dbReference>
<dbReference type="EMBL" id="CP000478">
    <property type="protein sequence ID" value="ABK17929.1"/>
    <property type="molecule type" value="Genomic_DNA"/>
</dbReference>
<dbReference type="PANTHER" id="PTHR30097:SF15">
    <property type="entry name" value="CATION EFFLUX SYSTEM PROTEIN CUSB"/>
    <property type="match status" value="1"/>
</dbReference>
<dbReference type="Proteomes" id="UP000001784">
    <property type="component" value="Chromosome"/>
</dbReference>
<dbReference type="InterPro" id="IPR058792">
    <property type="entry name" value="Beta-barrel_RND_2"/>
</dbReference>
<dbReference type="InterPro" id="IPR006143">
    <property type="entry name" value="RND_pump_MFP"/>
</dbReference>
<dbReference type="eggNOG" id="COG0845">
    <property type="taxonomic scope" value="Bacteria"/>
</dbReference>